<evidence type="ECO:0000313" key="4">
    <source>
        <dbReference type="Proteomes" id="UP000435877"/>
    </source>
</evidence>
<dbReference type="Proteomes" id="UP000435877">
    <property type="component" value="Unassembled WGS sequence"/>
</dbReference>
<dbReference type="EC" id="1.1.1.163" evidence="2"/>
<protein>
    <submittedName>
        <fullName evidence="2">Cyclopentanol dehydrogenase</fullName>
        <ecNumber evidence="2">1.1.1.163</ecNumber>
    </submittedName>
</protein>
<evidence type="ECO:0000256" key="1">
    <source>
        <dbReference type="ARBA" id="ARBA00006484"/>
    </source>
</evidence>
<dbReference type="RefSeq" id="WP_200842776.1">
    <property type="nucleotide sequence ID" value="NZ_CACSIK010000005.1"/>
</dbReference>
<comment type="similarity">
    <text evidence="1">Belongs to the short-chain dehydrogenases/reductases (SDR) family.</text>
</comment>
<dbReference type="FunFam" id="3.40.50.720:FF:000084">
    <property type="entry name" value="Short-chain dehydrogenase reductase"/>
    <property type="match status" value="1"/>
</dbReference>
<dbReference type="Gene3D" id="3.40.50.720">
    <property type="entry name" value="NAD(P)-binding Rossmann-like Domain"/>
    <property type="match status" value="1"/>
</dbReference>
<dbReference type="Proteomes" id="UP000439591">
    <property type="component" value="Unassembled WGS sequence"/>
</dbReference>
<dbReference type="SUPFAM" id="SSF51735">
    <property type="entry name" value="NAD(P)-binding Rossmann-fold domains"/>
    <property type="match status" value="1"/>
</dbReference>
<keyword evidence="4" id="KW-1185">Reference proteome</keyword>
<dbReference type="EMBL" id="CACSIK010000005">
    <property type="protein sequence ID" value="CAA0114721.1"/>
    <property type="molecule type" value="Genomic_DNA"/>
</dbReference>
<dbReference type="Pfam" id="PF13561">
    <property type="entry name" value="adh_short_C2"/>
    <property type="match status" value="1"/>
</dbReference>
<dbReference type="GO" id="GO:0055041">
    <property type="term" value="F:cyclopentanol dehydrogenase activity"/>
    <property type="evidence" value="ECO:0007669"/>
    <property type="project" value="UniProtKB-EC"/>
</dbReference>
<dbReference type="PRINTS" id="PR00081">
    <property type="entry name" value="GDHRDH"/>
</dbReference>
<dbReference type="InterPro" id="IPR036291">
    <property type="entry name" value="NAD(P)-bd_dom_sf"/>
</dbReference>
<dbReference type="AlphaFoldDB" id="A0A5S9QBL9"/>
<proteinExistence type="inferred from homology"/>
<organism evidence="2 4">
    <name type="scientific">Zhongshania aliphaticivorans</name>
    <dbReference type="NCBI Taxonomy" id="1470434"/>
    <lineage>
        <taxon>Bacteria</taxon>
        <taxon>Pseudomonadati</taxon>
        <taxon>Pseudomonadota</taxon>
        <taxon>Gammaproteobacteria</taxon>
        <taxon>Cellvibrionales</taxon>
        <taxon>Spongiibacteraceae</taxon>
        <taxon>Zhongshania</taxon>
    </lineage>
</organism>
<dbReference type="InterPro" id="IPR002347">
    <property type="entry name" value="SDR_fam"/>
</dbReference>
<dbReference type="EMBL" id="CACSIM010000009">
    <property type="protein sequence ID" value="CAA0123004.1"/>
    <property type="molecule type" value="Genomic_DNA"/>
</dbReference>
<sequence length="273" mass="28332">MNKTLSVFGLEGKVAVVSGAAAGIGEACARAFAQAGAAVMLSDIDVAACERIAAELNEQGFEAKAIRLDVTSEADWQALTVVLQDWKNRWDVLLNNAGIYIGGLLENNSSAQVSKINQVNIESVFLGTRTAVECMKPNAMFGHGGSIINLSSIAGLVGVPGHSIYGATKGAVRSLTKHSAVEFAKFGYGVRVNSLHPGLIETAMGDQALQDFVDIGVVPNVDEAATLLKSAMIPMGRLGNVQDIANAALFLASDASSYVTGVELTVDGGFCAA</sequence>
<name>A0A5S9QBL9_9GAMM</name>
<evidence type="ECO:0000313" key="2">
    <source>
        <dbReference type="EMBL" id="CAA0114721.1"/>
    </source>
</evidence>
<accession>A0A5S9QBL9</accession>
<reference evidence="4 5" key="1">
    <citation type="submission" date="2019-11" db="EMBL/GenBank/DDBJ databases">
        <authorList>
            <person name="Holert J."/>
        </authorList>
    </citation>
    <scope>NUCLEOTIDE SEQUENCE [LARGE SCALE GENOMIC DNA]</scope>
    <source>
        <strain evidence="3">BC3_2A</strain>
        <strain evidence="2">SB11_1A</strain>
    </source>
</reference>
<dbReference type="PANTHER" id="PTHR42760">
    <property type="entry name" value="SHORT-CHAIN DEHYDROGENASES/REDUCTASES FAMILY MEMBER"/>
    <property type="match status" value="1"/>
</dbReference>
<keyword evidence="2" id="KW-0560">Oxidoreductase</keyword>
<dbReference type="PRINTS" id="PR00080">
    <property type="entry name" value="SDRFAMILY"/>
</dbReference>
<evidence type="ECO:0000313" key="5">
    <source>
        <dbReference type="Proteomes" id="UP000439591"/>
    </source>
</evidence>
<gene>
    <name evidence="2" type="primary">cpnA_2</name>
    <name evidence="2" type="ORF">IHBHHGIJ_03595</name>
    <name evidence="3" type="ORF">KFEGEMFD_04027</name>
</gene>
<evidence type="ECO:0000313" key="3">
    <source>
        <dbReference type="EMBL" id="CAA0123004.1"/>
    </source>
</evidence>